<evidence type="ECO:0000313" key="3">
    <source>
        <dbReference type="EMBL" id="RLV60307.1"/>
    </source>
</evidence>
<dbReference type="PROSITE" id="PS51257">
    <property type="entry name" value="PROKAR_LIPOPROTEIN"/>
    <property type="match status" value="1"/>
</dbReference>
<dbReference type="Proteomes" id="UP000281474">
    <property type="component" value="Unassembled WGS sequence"/>
</dbReference>
<dbReference type="AlphaFoldDB" id="A0A3L8PXX6"/>
<gene>
    <name evidence="3" type="ORF">D5018_07895</name>
</gene>
<sequence length="568" mass="62214">MKKQNLALAVSAALVLSACGGSSDKDNTPQNVAPSDITLSAMKVDENMAGATIGTLSATDADSGDTHTYSVEGDMFKVDGNTLKLADNKIANYEMAKELKAKVTAKDKAGATLTKELTISVSDLPDYDFMSKFKEGESSVSYTGQTARHALIAELTNYIGDQLQKDIDDETLKTRDDVLNALNRYFRTSTEQYDNFALKAFDGAKQGFLADISSSHKSLEGKIAGRDPSKQHKNWLQEGENSGQFAGWNAKGSTTPEKLVDIFFGQLADNAEIEIGGTERTFNGKTIPVYLNTDGTDLKQLIQKFLLMAITYSQGTDDYLDEGLGNDNTAGDSDGAKPYSSLEHQFDEGFGYFGAARDYLAYTDDEIAKKGGRDNWQGKHDTNGDGKIDLTSEINFGQSVNAAKRDRGTKDNAKPTDFTKTTMEAFIAGRKIINDAAGNALTDAQMTELKAQRDIAVDGWEKAIAATVIHYINDTRADLEKLKTNAEDYSYSDLAKHWSEMKGFGLGLQFNPHSDITDAQFEQIHTLMGTKPVMVEADDIETYRDNLLQARDIIAEALKLNSENVEKW</sequence>
<feature type="domain" description="Cadherin" evidence="2">
    <location>
        <begin position="45"/>
        <end position="133"/>
    </location>
</feature>
<proteinExistence type="predicted"/>
<organism evidence="3 4">
    <name type="scientific">Parashewanella curva</name>
    <dbReference type="NCBI Taxonomy" id="2338552"/>
    <lineage>
        <taxon>Bacteria</taxon>
        <taxon>Pseudomonadati</taxon>
        <taxon>Pseudomonadota</taxon>
        <taxon>Gammaproteobacteria</taxon>
        <taxon>Alteromonadales</taxon>
        <taxon>Shewanellaceae</taxon>
        <taxon>Parashewanella</taxon>
    </lineage>
</organism>
<protein>
    <submittedName>
        <fullName evidence="3">DUF4856 domain-containing protein</fullName>
    </submittedName>
</protein>
<keyword evidence="1" id="KW-0732">Signal</keyword>
<feature type="chain" id="PRO_5017975855" evidence="1">
    <location>
        <begin position="21"/>
        <end position="568"/>
    </location>
</feature>
<comment type="caution">
    <text evidence="3">The sequence shown here is derived from an EMBL/GenBank/DDBJ whole genome shotgun (WGS) entry which is preliminary data.</text>
</comment>
<dbReference type="GO" id="GO:0005509">
    <property type="term" value="F:calcium ion binding"/>
    <property type="evidence" value="ECO:0007669"/>
    <property type="project" value="InterPro"/>
</dbReference>
<dbReference type="Pfam" id="PF16148">
    <property type="entry name" value="DUF4856"/>
    <property type="match status" value="1"/>
</dbReference>
<dbReference type="Gene3D" id="2.60.40.60">
    <property type="entry name" value="Cadherins"/>
    <property type="match status" value="1"/>
</dbReference>
<feature type="signal peptide" evidence="1">
    <location>
        <begin position="1"/>
        <end position="20"/>
    </location>
</feature>
<evidence type="ECO:0000256" key="1">
    <source>
        <dbReference type="SAM" id="SignalP"/>
    </source>
</evidence>
<dbReference type="CDD" id="cd11304">
    <property type="entry name" value="Cadherin_repeat"/>
    <property type="match status" value="1"/>
</dbReference>
<dbReference type="RefSeq" id="WP_121838461.1">
    <property type="nucleotide sequence ID" value="NZ_ML014767.1"/>
</dbReference>
<dbReference type="PROSITE" id="PS50268">
    <property type="entry name" value="CADHERIN_2"/>
    <property type="match status" value="1"/>
</dbReference>
<evidence type="ECO:0000313" key="4">
    <source>
        <dbReference type="Proteomes" id="UP000281474"/>
    </source>
</evidence>
<name>A0A3L8PXX6_9GAMM</name>
<dbReference type="InterPro" id="IPR002126">
    <property type="entry name" value="Cadherin-like_dom"/>
</dbReference>
<dbReference type="SUPFAM" id="SSF49313">
    <property type="entry name" value="Cadherin-like"/>
    <property type="match status" value="1"/>
</dbReference>
<dbReference type="InterPro" id="IPR032331">
    <property type="entry name" value="DUF4856"/>
</dbReference>
<dbReference type="EMBL" id="QZEI01000018">
    <property type="protein sequence ID" value="RLV60307.1"/>
    <property type="molecule type" value="Genomic_DNA"/>
</dbReference>
<dbReference type="InterPro" id="IPR015919">
    <property type="entry name" value="Cadherin-like_sf"/>
</dbReference>
<reference evidence="3 4" key="1">
    <citation type="submission" date="2018-09" db="EMBL/GenBank/DDBJ databases">
        <title>Phylogeny of the Shewanellaceae, and recommendation for two new genera, Pseudoshewanella and Parashewanella.</title>
        <authorList>
            <person name="Wang G."/>
        </authorList>
    </citation>
    <scope>NUCLEOTIDE SEQUENCE [LARGE SCALE GENOMIC DNA]</scope>
    <source>
        <strain evidence="3 4">C51</strain>
    </source>
</reference>
<dbReference type="GO" id="GO:0007156">
    <property type="term" value="P:homophilic cell adhesion via plasma membrane adhesion molecules"/>
    <property type="evidence" value="ECO:0007669"/>
    <property type="project" value="InterPro"/>
</dbReference>
<keyword evidence="4" id="KW-1185">Reference proteome</keyword>
<evidence type="ECO:0000259" key="2">
    <source>
        <dbReference type="PROSITE" id="PS50268"/>
    </source>
</evidence>
<dbReference type="OrthoDB" id="5498726at2"/>
<dbReference type="GO" id="GO:0016020">
    <property type="term" value="C:membrane"/>
    <property type="evidence" value="ECO:0007669"/>
    <property type="project" value="InterPro"/>
</dbReference>
<accession>A0A3L8PXX6</accession>